<evidence type="ECO:0000256" key="2">
    <source>
        <dbReference type="ARBA" id="ARBA00023163"/>
    </source>
</evidence>
<dbReference type="OrthoDB" id="5598844at2759"/>
<feature type="compositionally biased region" description="Polar residues" evidence="3">
    <location>
        <begin position="432"/>
        <end position="442"/>
    </location>
</feature>
<feature type="compositionally biased region" description="Polar residues" evidence="3">
    <location>
        <begin position="91"/>
        <end position="133"/>
    </location>
</feature>
<dbReference type="Proteomes" id="UP000030854">
    <property type="component" value="Unassembled WGS sequence"/>
</dbReference>
<reference evidence="4 5" key="1">
    <citation type="journal article" date="2014" name="BMC Genomics">
        <title>Adaptive genomic structural variation in the grape powdery mildew pathogen, Erysiphe necator.</title>
        <authorList>
            <person name="Jones L."/>
            <person name="Riaz S."/>
            <person name="Morales-Cruz A."/>
            <person name="Amrine K.C."/>
            <person name="McGuire B."/>
            <person name="Gubler W.D."/>
            <person name="Walker M.A."/>
            <person name="Cantu D."/>
        </authorList>
    </citation>
    <scope>NUCLEOTIDE SEQUENCE [LARGE SCALE GENOMIC DNA]</scope>
    <source>
        <strain evidence="5">c</strain>
    </source>
</reference>
<protein>
    <submittedName>
        <fullName evidence="4">Putative component of the rsc chromatin remodeling complex</fullName>
    </submittedName>
</protein>
<feature type="compositionally biased region" description="Polar residues" evidence="3">
    <location>
        <begin position="1"/>
        <end position="19"/>
    </location>
</feature>
<dbReference type="GO" id="GO:0031490">
    <property type="term" value="F:chromatin DNA binding"/>
    <property type="evidence" value="ECO:0007669"/>
    <property type="project" value="TreeGrafter"/>
</dbReference>
<feature type="region of interest" description="Disordered" evidence="3">
    <location>
        <begin position="378"/>
        <end position="399"/>
    </location>
</feature>
<evidence type="ECO:0000313" key="5">
    <source>
        <dbReference type="Proteomes" id="UP000030854"/>
    </source>
</evidence>
<dbReference type="AlphaFoldDB" id="A0A0B1PAK5"/>
<proteinExistence type="predicted"/>
<dbReference type="PANTHER" id="PTHR22597">
    <property type="entry name" value="POLYCOMB GROUP PROTEIN"/>
    <property type="match status" value="1"/>
</dbReference>
<dbReference type="EMBL" id="JNVN01000920">
    <property type="protein sequence ID" value="KHJ34350.1"/>
    <property type="molecule type" value="Genomic_DNA"/>
</dbReference>
<accession>A0A0B1PAK5</accession>
<sequence length="650" mass="71511">MYSVQSTNARGANESSGTINPAALNSPGSQSNQTGTITPETSPRGTKRSRSPNVYGDALAGDDFGDEIYFKPQKRGRPAKAKPVGTRVESPRQQSIIASQSIPPTPKSQIASLPQSSTGVTPSHSSPKNTPSKNAIIVKALPTVRDHTTDQLGAGGDEYIPRETDEAGDKKVNPNGQLNGGREYKCRTFLVPERGDKLFMLATECARVLGYRDSYLLFNKNRSLFKIIASQIEKEDLIRQEVLPYSYRSRQIAIVTARSMFRQFGSRVIRNGRRVRDDYWESKARKQGFTEEDLAGEKRPGATKARDAAEANANTALSIVPRHDILYSNNSGNFVTNPDIRTSIVNLNDNPSTLPMISLAGEHPDLRLRDYTSIQRPRQEISGPAYQDRTHPSSPSDLLSHAHLTADYNKQINKQRCRGSEFLHQHWRQSHEPQISNITQRPIPNKDGLPSIQTQYSPQDSSQNSQQSLLSRQTQQHTGPSQSYTQVTSHSQNPTAPSPLRNVNSNSSQPSQIGRSSGVIVNSNNIPVAAPYGYNSPSQILASQSQPSSQHFHHFTSSSSNMQRSPHQVSPVSRNIGNSSQLSQGLQYSSMQGLGQGFPSPGQNLYPLERSSHQQYIPTNPSAPQPTGQNWAGHHTSGPSNNWNWNGPAQ</sequence>
<dbReference type="PANTHER" id="PTHR22597:SF5">
    <property type="entry name" value="LOCALIZATION PROTEIN, PUTATIVE (AFU_ORTHOLOGUE AFUA_1G10600)-RELATED"/>
    <property type="match status" value="1"/>
</dbReference>
<dbReference type="GO" id="GO:0016586">
    <property type="term" value="C:RSC-type complex"/>
    <property type="evidence" value="ECO:0007669"/>
    <property type="project" value="TreeGrafter"/>
</dbReference>
<evidence type="ECO:0000256" key="3">
    <source>
        <dbReference type="SAM" id="MobiDB-lite"/>
    </source>
</evidence>
<feature type="region of interest" description="Disordered" evidence="3">
    <location>
        <begin position="427"/>
        <end position="518"/>
    </location>
</feature>
<feature type="compositionally biased region" description="Polar residues" evidence="3">
    <location>
        <begin position="613"/>
        <end position="630"/>
    </location>
</feature>
<dbReference type="STRING" id="52586.A0A0B1PAK5"/>
<feature type="region of interest" description="Disordered" evidence="3">
    <location>
        <begin position="539"/>
        <end position="650"/>
    </location>
</feature>
<feature type="compositionally biased region" description="Polar residues" evidence="3">
    <location>
        <begin position="637"/>
        <end position="650"/>
    </location>
</feature>
<dbReference type="InterPro" id="IPR013933">
    <property type="entry name" value="CRC_Rsc7/Swp82"/>
</dbReference>
<keyword evidence="1" id="KW-0805">Transcription regulation</keyword>
<feature type="compositionally biased region" description="Low complexity" evidence="3">
    <location>
        <begin position="455"/>
        <end position="476"/>
    </location>
</feature>
<keyword evidence="2" id="KW-0804">Transcription</keyword>
<dbReference type="OMA" id="PRHDILY"/>
<comment type="caution">
    <text evidence="4">The sequence shown here is derived from an EMBL/GenBank/DDBJ whole genome shotgun (WGS) entry which is preliminary data.</text>
</comment>
<feature type="compositionally biased region" description="Polar residues" evidence="3">
    <location>
        <begin position="26"/>
        <end position="44"/>
    </location>
</feature>
<feature type="compositionally biased region" description="Low complexity" evidence="3">
    <location>
        <begin position="577"/>
        <end position="593"/>
    </location>
</feature>
<dbReference type="HOGENOM" id="CLU_013061_2_0_1"/>
<feature type="compositionally biased region" description="Polar residues" evidence="3">
    <location>
        <begin position="561"/>
        <end position="576"/>
    </location>
</feature>
<feature type="compositionally biased region" description="Basic and acidic residues" evidence="3">
    <location>
        <begin position="159"/>
        <end position="172"/>
    </location>
</feature>
<organism evidence="4 5">
    <name type="scientific">Uncinula necator</name>
    <name type="common">Grape powdery mildew</name>
    <dbReference type="NCBI Taxonomy" id="52586"/>
    <lineage>
        <taxon>Eukaryota</taxon>
        <taxon>Fungi</taxon>
        <taxon>Dikarya</taxon>
        <taxon>Ascomycota</taxon>
        <taxon>Pezizomycotina</taxon>
        <taxon>Leotiomycetes</taxon>
        <taxon>Erysiphales</taxon>
        <taxon>Erysiphaceae</taxon>
        <taxon>Erysiphe</taxon>
    </lineage>
</organism>
<feature type="compositionally biased region" description="Low complexity" evidence="3">
    <location>
        <begin position="543"/>
        <end position="560"/>
    </location>
</feature>
<evidence type="ECO:0000256" key="1">
    <source>
        <dbReference type="ARBA" id="ARBA00023015"/>
    </source>
</evidence>
<feature type="region of interest" description="Disordered" evidence="3">
    <location>
        <begin position="1"/>
        <end position="133"/>
    </location>
</feature>
<feature type="compositionally biased region" description="Polar residues" evidence="3">
    <location>
        <begin position="477"/>
        <end position="518"/>
    </location>
</feature>
<keyword evidence="5" id="KW-1185">Reference proteome</keyword>
<name>A0A0B1PAK5_UNCNE</name>
<dbReference type="Pfam" id="PF08624">
    <property type="entry name" value="CRC_subunit"/>
    <property type="match status" value="1"/>
</dbReference>
<evidence type="ECO:0000313" key="4">
    <source>
        <dbReference type="EMBL" id="KHJ34350.1"/>
    </source>
</evidence>
<feature type="region of interest" description="Disordered" evidence="3">
    <location>
        <begin position="147"/>
        <end position="176"/>
    </location>
</feature>
<gene>
    <name evidence="4" type="ORF">EV44_g0856</name>
</gene>